<dbReference type="InterPro" id="IPR036259">
    <property type="entry name" value="MFS_trans_sf"/>
</dbReference>
<feature type="transmembrane region" description="Helical" evidence="6">
    <location>
        <begin position="412"/>
        <end position="433"/>
    </location>
</feature>
<evidence type="ECO:0000313" key="9">
    <source>
        <dbReference type="Proteomes" id="UP000252038"/>
    </source>
</evidence>
<dbReference type="CDD" id="cd06174">
    <property type="entry name" value="MFS"/>
    <property type="match status" value="1"/>
</dbReference>
<dbReference type="PANTHER" id="PTHR43124">
    <property type="entry name" value="PURINE EFFLUX PUMP PBUE"/>
    <property type="match status" value="1"/>
</dbReference>
<dbReference type="SUPFAM" id="SSF103473">
    <property type="entry name" value="MFS general substrate transporter"/>
    <property type="match status" value="1"/>
</dbReference>
<feature type="transmembrane region" description="Helical" evidence="6">
    <location>
        <begin position="61"/>
        <end position="81"/>
    </location>
</feature>
<feature type="transmembrane region" description="Helical" evidence="6">
    <location>
        <begin position="379"/>
        <end position="400"/>
    </location>
</feature>
<dbReference type="PROSITE" id="PS50850">
    <property type="entry name" value="MFS"/>
    <property type="match status" value="1"/>
</dbReference>
<feature type="transmembrane region" description="Helical" evidence="6">
    <location>
        <begin position="262"/>
        <end position="282"/>
    </location>
</feature>
<comment type="subcellular location">
    <subcellularLocation>
        <location evidence="1">Cell membrane</location>
        <topology evidence="1">Multi-pass membrane protein</topology>
    </subcellularLocation>
</comment>
<dbReference type="Proteomes" id="UP000252038">
    <property type="component" value="Chromosome"/>
</dbReference>
<feature type="transmembrane region" description="Helical" evidence="6">
    <location>
        <begin position="126"/>
        <end position="144"/>
    </location>
</feature>
<feature type="transmembrane region" description="Helical" evidence="6">
    <location>
        <begin position="288"/>
        <end position="308"/>
    </location>
</feature>
<gene>
    <name evidence="8" type="ORF">DK843_04850</name>
</gene>
<name>A0A344UEK9_9NEIS</name>
<feature type="transmembrane region" description="Helical" evidence="6">
    <location>
        <begin position="101"/>
        <end position="119"/>
    </location>
</feature>
<evidence type="ECO:0000256" key="3">
    <source>
        <dbReference type="ARBA" id="ARBA00022692"/>
    </source>
</evidence>
<protein>
    <submittedName>
        <fullName evidence="8">MFS transporter</fullName>
    </submittedName>
</protein>
<dbReference type="InterPro" id="IPR050189">
    <property type="entry name" value="MFS_Efflux_Transporters"/>
</dbReference>
<dbReference type="PANTHER" id="PTHR43124:SF3">
    <property type="entry name" value="CHLORAMPHENICOL EFFLUX PUMP RV0191"/>
    <property type="match status" value="1"/>
</dbReference>
<dbReference type="GO" id="GO:0022857">
    <property type="term" value="F:transmembrane transporter activity"/>
    <property type="evidence" value="ECO:0007669"/>
    <property type="project" value="InterPro"/>
</dbReference>
<dbReference type="InterPro" id="IPR011701">
    <property type="entry name" value="MFS"/>
</dbReference>
<feature type="transmembrane region" description="Helical" evidence="6">
    <location>
        <begin position="150"/>
        <end position="168"/>
    </location>
</feature>
<dbReference type="InterPro" id="IPR020846">
    <property type="entry name" value="MFS_dom"/>
</dbReference>
<evidence type="ECO:0000256" key="6">
    <source>
        <dbReference type="SAM" id="Phobius"/>
    </source>
</evidence>
<feature type="domain" description="Major facilitator superfamily (MFS) profile" evidence="7">
    <location>
        <begin position="59"/>
        <end position="437"/>
    </location>
</feature>
<keyword evidence="3 6" id="KW-0812">Transmembrane</keyword>
<evidence type="ECO:0000256" key="1">
    <source>
        <dbReference type="ARBA" id="ARBA00004651"/>
    </source>
</evidence>
<dbReference type="GO" id="GO:0005886">
    <property type="term" value="C:plasma membrane"/>
    <property type="evidence" value="ECO:0007669"/>
    <property type="project" value="UniProtKB-SubCell"/>
</dbReference>
<evidence type="ECO:0000259" key="7">
    <source>
        <dbReference type="PROSITE" id="PS50850"/>
    </source>
</evidence>
<evidence type="ECO:0000256" key="5">
    <source>
        <dbReference type="ARBA" id="ARBA00023136"/>
    </source>
</evidence>
<accession>A0A344UEK9</accession>
<dbReference type="EMBL" id="CP029554">
    <property type="protein sequence ID" value="AXE33707.1"/>
    <property type="molecule type" value="Genomic_DNA"/>
</dbReference>
<evidence type="ECO:0000313" key="8">
    <source>
        <dbReference type="EMBL" id="AXE33707.1"/>
    </source>
</evidence>
<dbReference type="AlphaFoldDB" id="A0A344UEK9"/>
<keyword evidence="2" id="KW-1003">Cell membrane</keyword>
<feature type="transmembrane region" description="Helical" evidence="6">
    <location>
        <begin position="189"/>
        <end position="209"/>
    </location>
</feature>
<feature type="transmembrane region" description="Helical" evidence="6">
    <location>
        <begin position="320"/>
        <end position="339"/>
    </location>
</feature>
<evidence type="ECO:0000256" key="4">
    <source>
        <dbReference type="ARBA" id="ARBA00022989"/>
    </source>
</evidence>
<feature type="transmembrane region" description="Helical" evidence="6">
    <location>
        <begin position="215"/>
        <end position="233"/>
    </location>
</feature>
<keyword evidence="4 6" id="KW-1133">Transmembrane helix</keyword>
<reference evidence="8 9" key="1">
    <citation type="submission" date="2018-05" db="EMBL/GenBank/DDBJ databases">
        <title>Genome sequencing, assembly and analysis of the novel insecticidal bacterium, Chromobacterium phragmitis.</title>
        <authorList>
            <person name="Sparks M.E."/>
            <person name="Blackburn M.B."/>
            <person name="Gundersen-Rindal D.E."/>
        </authorList>
    </citation>
    <scope>NUCLEOTIDE SEQUENCE [LARGE SCALE GENOMIC DNA]</scope>
    <source>
        <strain evidence="8">IIBBL 274-1</strain>
    </source>
</reference>
<proteinExistence type="predicted"/>
<evidence type="ECO:0000256" key="2">
    <source>
        <dbReference type="ARBA" id="ARBA00022475"/>
    </source>
</evidence>
<dbReference type="KEGG" id="chrb:DK843_04850"/>
<dbReference type="Pfam" id="PF07690">
    <property type="entry name" value="MFS_1"/>
    <property type="match status" value="1"/>
</dbReference>
<dbReference type="Gene3D" id="1.20.1250.20">
    <property type="entry name" value="MFS general substrate transporter like domains"/>
    <property type="match status" value="2"/>
</dbReference>
<sequence>MPRGWKKRRRAGSGRPCRWIAMRRPGLAEMTGSSPRRRVETGGFPMHGEDWMKTNKYLIEALLFASYVLFGMSWAGGSAFIPQIMRELGLHDLAAGSHISNAVAAAKLLGTFVAAGILSRLMAKKAVALAMALMAVGALTPFVHSYPWLLLVRFLMGLGGALIIVYFAPIVMQWFEPGERPFVNGLNSVAFNVGTAAILFGLPAMLGWFRDWQTTLLAISLGSVACLGLWLVFGADGAQEKKPAADGTRHTLGQGLKERFNWLLAFTYSGTLSFYVILFSFYQNAGIQQAKFVVLAGLAGTVAGIWLARKMTRRLPLLRVSGLLQLLAVMGLHAQVWGWSDDAGLVTASALAAGFFIFLPITSLVTLAQEQAGMTPEKVAVTFSLFWFLSYLLATVSPYLFGLLVDLRHGDYGLAMAFATLLSSTFLLGSLLMREAREPTGRQAAQSA</sequence>
<organism evidence="8 9">
    <name type="scientific">Chromobacterium phragmitis</name>
    <dbReference type="NCBI Taxonomy" id="2202141"/>
    <lineage>
        <taxon>Bacteria</taxon>
        <taxon>Pseudomonadati</taxon>
        <taxon>Pseudomonadota</taxon>
        <taxon>Betaproteobacteria</taxon>
        <taxon>Neisseriales</taxon>
        <taxon>Chromobacteriaceae</taxon>
        <taxon>Chromobacterium</taxon>
    </lineage>
</organism>
<feature type="transmembrane region" description="Helical" evidence="6">
    <location>
        <begin position="345"/>
        <end position="367"/>
    </location>
</feature>
<keyword evidence="5 6" id="KW-0472">Membrane</keyword>